<dbReference type="GO" id="GO:0019903">
    <property type="term" value="F:protein phosphatase binding"/>
    <property type="evidence" value="ECO:0007669"/>
    <property type="project" value="InterPro"/>
</dbReference>
<evidence type="ECO:0000313" key="3">
    <source>
        <dbReference type="Proteomes" id="UP001237642"/>
    </source>
</evidence>
<dbReference type="GO" id="GO:0019888">
    <property type="term" value="F:protein phosphatase regulator activity"/>
    <property type="evidence" value="ECO:0007669"/>
    <property type="project" value="TreeGrafter"/>
</dbReference>
<evidence type="ECO:0000313" key="2">
    <source>
        <dbReference type="EMBL" id="KAK1351419.1"/>
    </source>
</evidence>
<dbReference type="EMBL" id="JAUIZM010000037">
    <property type="protein sequence ID" value="KAK1351419.1"/>
    <property type="molecule type" value="Genomic_DNA"/>
</dbReference>
<protein>
    <submittedName>
        <fullName evidence="2">Uncharacterized protein</fullName>
    </submittedName>
</protein>
<dbReference type="AlphaFoldDB" id="A0AAD8GNP0"/>
<dbReference type="Proteomes" id="UP001237642">
    <property type="component" value="Unassembled WGS sequence"/>
</dbReference>
<organism evidence="2 3">
    <name type="scientific">Heracleum sosnowskyi</name>
    <dbReference type="NCBI Taxonomy" id="360622"/>
    <lineage>
        <taxon>Eukaryota</taxon>
        <taxon>Viridiplantae</taxon>
        <taxon>Streptophyta</taxon>
        <taxon>Embryophyta</taxon>
        <taxon>Tracheophyta</taxon>
        <taxon>Spermatophyta</taxon>
        <taxon>Magnoliopsida</taxon>
        <taxon>eudicotyledons</taxon>
        <taxon>Gunneridae</taxon>
        <taxon>Pentapetalae</taxon>
        <taxon>asterids</taxon>
        <taxon>campanulids</taxon>
        <taxon>Apiales</taxon>
        <taxon>Apiaceae</taxon>
        <taxon>Apioideae</taxon>
        <taxon>apioid superclade</taxon>
        <taxon>Tordylieae</taxon>
        <taxon>Tordyliinae</taxon>
        <taxon>Heracleum</taxon>
    </lineage>
</organism>
<sequence>METLACDLLKLLDVSLEENVLATTYEKLQPLLGKHHLKNIEFISVLVSVSSEAAEKELIRLGAINRILELFFEYPYSNFLHHHVEQIILSCLESKTAPLIKHLLHDCNLVGKILEAKKNSTMTGDMNKPIVPAEGRSPTRVGNIGHLT</sequence>
<dbReference type="InterPro" id="IPR007587">
    <property type="entry name" value="SAPS"/>
</dbReference>
<gene>
    <name evidence="2" type="ORF">POM88_054349</name>
</gene>
<evidence type="ECO:0000256" key="1">
    <source>
        <dbReference type="ARBA" id="ARBA00006180"/>
    </source>
</evidence>
<name>A0AAD8GNP0_9APIA</name>
<dbReference type="Pfam" id="PF04499">
    <property type="entry name" value="SAPS"/>
    <property type="match status" value="1"/>
</dbReference>
<dbReference type="PANTHER" id="PTHR12634">
    <property type="entry name" value="SIT4 YEAST -ASSOCIATING PROTEIN-RELATED"/>
    <property type="match status" value="1"/>
</dbReference>
<reference evidence="2" key="2">
    <citation type="submission" date="2023-05" db="EMBL/GenBank/DDBJ databases">
        <authorList>
            <person name="Schelkunov M.I."/>
        </authorList>
    </citation>
    <scope>NUCLEOTIDE SEQUENCE</scope>
    <source>
        <strain evidence="2">Hsosn_3</strain>
        <tissue evidence="2">Leaf</tissue>
    </source>
</reference>
<accession>A0AAD8GNP0</accession>
<comment type="caution">
    <text evidence="2">The sequence shown here is derived from an EMBL/GenBank/DDBJ whole genome shotgun (WGS) entry which is preliminary data.</text>
</comment>
<dbReference type="PANTHER" id="PTHR12634:SF37">
    <property type="entry name" value="SIT4 PHOSPHATASE-ASSOCIATED FAMILY PROTEIN"/>
    <property type="match status" value="1"/>
</dbReference>
<keyword evidence="3" id="KW-1185">Reference proteome</keyword>
<reference evidence="2" key="1">
    <citation type="submission" date="2023-02" db="EMBL/GenBank/DDBJ databases">
        <title>Genome of toxic invasive species Heracleum sosnowskyi carries increased number of genes despite the absence of recent whole-genome duplications.</title>
        <authorList>
            <person name="Schelkunov M."/>
            <person name="Shtratnikova V."/>
            <person name="Makarenko M."/>
            <person name="Klepikova A."/>
            <person name="Omelchenko D."/>
            <person name="Novikova G."/>
            <person name="Obukhova E."/>
            <person name="Bogdanov V."/>
            <person name="Penin A."/>
            <person name="Logacheva M."/>
        </authorList>
    </citation>
    <scope>NUCLEOTIDE SEQUENCE</scope>
    <source>
        <strain evidence="2">Hsosn_3</strain>
        <tissue evidence="2">Leaf</tissue>
    </source>
</reference>
<comment type="similarity">
    <text evidence="1">Belongs to the SAPS family.</text>
</comment>
<proteinExistence type="inferred from homology"/>